<evidence type="ECO:0000313" key="4">
    <source>
        <dbReference type="Proteomes" id="UP000274131"/>
    </source>
</evidence>
<reference evidence="3 4" key="2">
    <citation type="submission" date="2018-10" db="EMBL/GenBank/DDBJ databases">
        <authorList>
            <consortium name="Pathogen Informatics"/>
        </authorList>
    </citation>
    <scope>NUCLEOTIDE SEQUENCE [LARGE SCALE GENOMIC DNA]</scope>
</reference>
<keyword evidence="4" id="KW-1185">Reference proteome</keyword>
<organism evidence="5">
    <name type="scientific">Enterobius vermicularis</name>
    <name type="common">Human pinworm</name>
    <dbReference type="NCBI Taxonomy" id="51028"/>
    <lineage>
        <taxon>Eukaryota</taxon>
        <taxon>Metazoa</taxon>
        <taxon>Ecdysozoa</taxon>
        <taxon>Nematoda</taxon>
        <taxon>Chromadorea</taxon>
        <taxon>Rhabditida</taxon>
        <taxon>Spirurina</taxon>
        <taxon>Oxyuridomorpha</taxon>
        <taxon>Oxyuroidea</taxon>
        <taxon>Oxyuridae</taxon>
        <taxon>Enterobius</taxon>
    </lineage>
</organism>
<dbReference type="EMBL" id="UXUI01010295">
    <property type="protein sequence ID" value="VDD95032.1"/>
    <property type="molecule type" value="Genomic_DNA"/>
</dbReference>
<protein>
    <submittedName>
        <fullName evidence="3 5">Uncharacterized protein</fullName>
    </submittedName>
</protein>
<evidence type="ECO:0000256" key="2">
    <source>
        <dbReference type="SAM" id="MobiDB-lite"/>
    </source>
</evidence>
<dbReference type="AlphaFoldDB" id="A0A0N4VHY7"/>
<gene>
    <name evidence="3" type="ORF">EVEC_LOCUS9783</name>
</gene>
<evidence type="ECO:0000256" key="1">
    <source>
        <dbReference type="SAM" id="Coils"/>
    </source>
</evidence>
<dbReference type="WBParaSite" id="EVEC_0001043801-mRNA-1">
    <property type="protein sequence ID" value="EVEC_0001043801-mRNA-1"/>
    <property type="gene ID" value="EVEC_0001043801"/>
</dbReference>
<sequence length="342" mass="38964">MELSVFVARKDGIFKEGHLNELKNPPATEAAIGLKNTPLCEFSNKALLQEVVSGEDSSLHASKVVAVQDMGENFNEAGASALYDLFRSLCRVRNAFWLSRAFKVKEAATGEKFNPAFQFSIMPYRLAGEARHLCSLTLPDQAKQYVYEGSSEAVGKYNVLREALIDLFQRKMFEPMSNEQHGSCDIPGSSVTKRRTQESNLEKSRSGLNNITSGGCLSALTGENVFLKELEDIQLHLQDARRQIRTLNDVIETLARKYYLLRTRLHELEEMVPDKCCFQNMKDLKRFKMEGMRSVAEVARRFLKTYLVRLVNLRLDTDREFSGRVDFASQYNWWTFAQTLGK</sequence>
<proteinExistence type="predicted"/>
<accession>A0A0N4VHY7</accession>
<reference evidence="5" key="1">
    <citation type="submission" date="2017-02" db="UniProtKB">
        <authorList>
            <consortium name="WormBaseParasite"/>
        </authorList>
    </citation>
    <scope>IDENTIFICATION</scope>
</reference>
<evidence type="ECO:0000313" key="3">
    <source>
        <dbReference type="EMBL" id="VDD95032.1"/>
    </source>
</evidence>
<feature type="region of interest" description="Disordered" evidence="2">
    <location>
        <begin position="178"/>
        <end position="205"/>
    </location>
</feature>
<dbReference type="Proteomes" id="UP000274131">
    <property type="component" value="Unassembled WGS sequence"/>
</dbReference>
<keyword evidence="1" id="KW-0175">Coiled coil</keyword>
<name>A0A0N4VHY7_ENTVE</name>
<feature type="coiled-coil region" evidence="1">
    <location>
        <begin position="230"/>
        <end position="257"/>
    </location>
</feature>
<evidence type="ECO:0000313" key="5">
    <source>
        <dbReference type="WBParaSite" id="EVEC_0001043801-mRNA-1"/>
    </source>
</evidence>
<feature type="compositionally biased region" description="Basic and acidic residues" evidence="2">
    <location>
        <begin position="195"/>
        <end position="205"/>
    </location>
</feature>